<evidence type="ECO:0000313" key="3">
    <source>
        <dbReference type="Proteomes" id="UP001196413"/>
    </source>
</evidence>
<organism evidence="2 3">
    <name type="scientific">Parelaphostrongylus tenuis</name>
    <name type="common">Meningeal worm</name>
    <dbReference type="NCBI Taxonomy" id="148309"/>
    <lineage>
        <taxon>Eukaryota</taxon>
        <taxon>Metazoa</taxon>
        <taxon>Ecdysozoa</taxon>
        <taxon>Nematoda</taxon>
        <taxon>Chromadorea</taxon>
        <taxon>Rhabditida</taxon>
        <taxon>Rhabditina</taxon>
        <taxon>Rhabditomorpha</taxon>
        <taxon>Strongyloidea</taxon>
        <taxon>Metastrongylidae</taxon>
        <taxon>Parelaphostrongylus</taxon>
    </lineage>
</organism>
<protein>
    <submittedName>
        <fullName evidence="2">Uncharacterized protein</fullName>
    </submittedName>
</protein>
<evidence type="ECO:0000256" key="1">
    <source>
        <dbReference type="SAM" id="Phobius"/>
    </source>
</evidence>
<evidence type="ECO:0000313" key="2">
    <source>
        <dbReference type="EMBL" id="KAJ1356278.1"/>
    </source>
</evidence>
<accession>A0AAD5QLC5</accession>
<dbReference type="Proteomes" id="UP001196413">
    <property type="component" value="Unassembled WGS sequence"/>
</dbReference>
<dbReference type="EMBL" id="JAHQIW010002771">
    <property type="protein sequence ID" value="KAJ1356278.1"/>
    <property type="molecule type" value="Genomic_DNA"/>
</dbReference>
<proteinExistence type="predicted"/>
<gene>
    <name evidence="2" type="ORF">KIN20_013959</name>
</gene>
<sequence>MEAKDVEAGEQSETTLTITCTTTSLLFTLTMGAIVSGIVRFHHPSARCLTSGRCFPD</sequence>
<dbReference type="AlphaFoldDB" id="A0AAD5QLC5"/>
<reference evidence="2" key="1">
    <citation type="submission" date="2021-06" db="EMBL/GenBank/DDBJ databases">
        <title>Parelaphostrongylus tenuis whole genome reference sequence.</title>
        <authorList>
            <person name="Garwood T.J."/>
            <person name="Larsen P.A."/>
            <person name="Fountain-Jones N.M."/>
            <person name="Garbe J.R."/>
            <person name="Macchietto M.G."/>
            <person name="Kania S.A."/>
            <person name="Gerhold R.W."/>
            <person name="Richards J.E."/>
            <person name="Wolf T.M."/>
        </authorList>
    </citation>
    <scope>NUCLEOTIDE SEQUENCE</scope>
    <source>
        <strain evidence="2">MNPRO001-30</strain>
        <tissue evidence="2">Meninges</tissue>
    </source>
</reference>
<feature type="transmembrane region" description="Helical" evidence="1">
    <location>
        <begin position="16"/>
        <end position="39"/>
    </location>
</feature>
<keyword evidence="1" id="KW-0472">Membrane</keyword>
<name>A0AAD5QLC5_PARTN</name>
<comment type="caution">
    <text evidence="2">The sequence shown here is derived from an EMBL/GenBank/DDBJ whole genome shotgun (WGS) entry which is preliminary data.</text>
</comment>
<keyword evidence="1" id="KW-0812">Transmembrane</keyword>
<keyword evidence="1" id="KW-1133">Transmembrane helix</keyword>
<keyword evidence="3" id="KW-1185">Reference proteome</keyword>